<gene>
    <name evidence="2" type="ORF">Anapl_07766</name>
</gene>
<feature type="region of interest" description="Disordered" evidence="1">
    <location>
        <begin position="270"/>
        <end position="289"/>
    </location>
</feature>
<sequence>MTIIEVEKMKRKEELLIPSVILGLFTAELRTHYSHFAINMLIALNRRLNCPTKVLTAPGAQCERSTMCPNLFSSASRKPALRADPHSHTSLVYSGEGRNAVNNAQGVNNKEVSSDLYVISDLTDFTTQKSLFLVFQKVALVIANDYLKSGNSNKKQSTKTFTPSTLFLLYAFRTDCHLVPQMFSRLNRNSGSVASSSEDSTNRKQEGATYVLQGIVETPPAKARGGAALRQRLTSEQHSAKQARRNALPPHLSLSFTFIFKQGSAAGQGSASRRPWHLMGTDVGRSRSPLPVRERSRAVAIPAPQPAVLLGWEGEADTQVSATEVSGNSCSSSTILTSVLKKFHVEISAKSGALKHLNEDAGQAQNIP</sequence>
<accession>R0JCM0</accession>
<dbReference type="EMBL" id="KB744477">
    <property type="protein sequence ID" value="EOA94985.1"/>
    <property type="molecule type" value="Genomic_DNA"/>
</dbReference>
<organism evidence="2 3">
    <name type="scientific">Anas platyrhynchos</name>
    <name type="common">Mallard</name>
    <name type="synonym">Anas boschas</name>
    <dbReference type="NCBI Taxonomy" id="8839"/>
    <lineage>
        <taxon>Eukaryota</taxon>
        <taxon>Metazoa</taxon>
        <taxon>Chordata</taxon>
        <taxon>Craniata</taxon>
        <taxon>Vertebrata</taxon>
        <taxon>Euteleostomi</taxon>
        <taxon>Archelosauria</taxon>
        <taxon>Archosauria</taxon>
        <taxon>Dinosauria</taxon>
        <taxon>Saurischia</taxon>
        <taxon>Theropoda</taxon>
        <taxon>Coelurosauria</taxon>
        <taxon>Aves</taxon>
        <taxon>Neognathae</taxon>
        <taxon>Galloanserae</taxon>
        <taxon>Anseriformes</taxon>
        <taxon>Anatidae</taxon>
        <taxon>Anatinae</taxon>
        <taxon>Anas</taxon>
    </lineage>
</organism>
<proteinExistence type="predicted"/>
<evidence type="ECO:0000313" key="2">
    <source>
        <dbReference type="EMBL" id="EOA94985.1"/>
    </source>
</evidence>
<keyword evidence="3" id="KW-1185">Reference proteome</keyword>
<name>R0JCM0_ANAPL</name>
<reference evidence="3" key="1">
    <citation type="journal article" date="2013" name="Nat. Genet.">
        <title>The duck genome and transcriptome provide insight into an avian influenza virus reservoir species.</title>
        <authorList>
            <person name="Huang Y."/>
            <person name="Li Y."/>
            <person name="Burt D.W."/>
            <person name="Chen H."/>
            <person name="Zhang Y."/>
            <person name="Qian W."/>
            <person name="Kim H."/>
            <person name="Gan S."/>
            <person name="Zhao Y."/>
            <person name="Li J."/>
            <person name="Yi K."/>
            <person name="Feng H."/>
            <person name="Zhu P."/>
            <person name="Li B."/>
            <person name="Liu Q."/>
            <person name="Fairley S."/>
            <person name="Magor K.E."/>
            <person name="Du Z."/>
            <person name="Hu X."/>
            <person name="Goodman L."/>
            <person name="Tafer H."/>
            <person name="Vignal A."/>
            <person name="Lee T."/>
            <person name="Kim K.W."/>
            <person name="Sheng Z."/>
            <person name="An Y."/>
            <person name="Searle S."/>
            <person name="Herrero J."/>
            <person name="Groenen M.A."/>
            <person name="Crooijmans R.P."/>
            <person name="Faraut T."/>
            <person name="Cai Q."/>
            <person name="Webster R.G."/>
            <person name="Aldridge J.R."/>
            <person name="Warren W.C."/>
            <person name="Bartschat S."/>
            <person name="Kehr S."/>
            <person name="Marz M."/>
            <person name="Stadler P.F."/>
            <person name="Smith J."/>
            <person name="Kraus R.H."/>
            <person name="Zhao Y."/>
            <person name="Ren L."/>
            <person name="Fei J."/>
            <person name="Morisson M."/>
            <person name="Kaiser P."/>
            <person name="Griffin D.K."/>
            <person name="Rao M."/>
            <person name="Pitel F."/>
            <person name="Wang J."/>
            <person name="Li N."/>
        </authorList>
    </citation>
    <scope>NUCLEOTIDE SEQUENCE [LARGE SCALE GENOMIC DNA]</scope>
</reference>
<dbReference type="AlphaFoldDB" id="R0JCM0"/>
<dbReference type="Proteomes" id="UP000296049">
    <property type="component" value="Unassembled WGS sequence"/>
</dbReference>
<evidence type="ECO:0000313" key="3">
    <source>
        <dbReference type="Proteomes" id="UP000296049"/>
    </source>
</evidence>
<evidence type="ECO:0000256" key="1">
    <source>
        <dbReference type="SAM" id="MobiDB-lite"/>
    </source>
</evidence>
<protein>
    <submittedName>
        <fullName evidence="2">Uncharacterized protein</fullName>
    </submittedName>
</protein>